<dbReference type="GO" id="GO:0046872">
    <property type="term" value="F:metal ion binding"/>
    <property type="evidence" value="ECO:0007669"/>
    <property type="project" value="UniProtKB-KW"/>
</dbReference>
<feature type="binding site" evidence="5">
    <location>
        <position position="107"/>
    </location>
    <ligand>
        <name>Zn(2+)</name>
        <dbReference type="ChEBI" id="CHEBI:29105"/>
        <label>2</label>
    </ligand>
</feature>
<dbReference type="GO" id="GO:0042026">
    <property type="term" value="P:protein refolding"/>
    <property type="evidence" value="ECO:0007669"/>
    <property type="project" value="TreeGrafter"/>
</dbReference>
<dbReference type="PANTHER" id="PTHR45640">
    <property type="entry name" value="HEAT SHOCK PROTEIN HSP-12.2-RELATED"/>
    <property type="match status" value="1"/>
</dbReference>
<feature type="binding site" evidence="5">
    <location>
        <position position="100"/>
    </location>
    <ligand>
        <name>Zn(2+)</name>
        <dbReference type="ChEBI" id="CHEBI:29105"/>
        <label>1</label>
    </ligand>
</feature>
<protein>
    <recommendedName>
        <fullName evidence="8">SHSP domain-containing protein</fullName>
    </recommendedName>
</protein>
<dbReference type="InterPro" id="IPR055269">
    <property type="entry name" value="Alpha-crystallin/HSP_16"/>
</dbReference>
<dbReference type="Gene3D" id="2.60.40.790">
    <property type="match status" value="1"/>
</dbReference>
<dbReference type="PANTHER" id="PTHR45640:SF34">
    <property type="entry name" value="PROTEIN LETHAL(2)ESSENTIAL FOR LIFE"/>
    <property type="match status" value="1"/>
</dbReference>
<dbReference type="Pfam" id="PF00525">
    <property type="entry name" value="Crystallin"/>
    <property type="match status" value="1"/>
</dbReference>
<dbReference type="OrthoDB" id="1431247at2759"/>
<dbReference type="InterPro" id="IPR001436">
    <property type="entry name" value="Alpha-crystallin/sHSP_animal"/>
</dbReference>
<dbReference type="GO" id="GO:0051082">
    <property type="term" value="F:unfolded protein binding"/>
    <property type="evidence" value="ECO:0007669"/>
    <property type="project" value="TreeGrafter"/>
</dbReference>
<evidence type="ECO:0000256" key="5">
    <source>
        <dbReference type="PIRSR" id="PIRSR036514-1"/>
    </source>
</evidence>
<evidence type="ECO:0000256" key="4">
    <source>
        <dbReference type="PIRNR" id="PIRNR036514"/>
    </source>
</evidence>
<comment type="similarity">
    <text evidence="4 6 7">Belongs to the small heat shock protein (HSP20) family.</text>
</comment>
<evidence type="ECO:0000259" key="8">
    <source>
        <dbReference type="PROSITE" id="PS01031"/>
    </source>
</evidence>
<reference evidence="9 10" key="1">
    <citation type="submission" date="2020-02" db="EMBL/GenBank/DDBJ databases">
        <authorList>
            <person name="Ferguson B K."/>
        </authorList>
    </citation>
    <scope>NUCLEOTIDE SEQUENCE [LARGE SCALE GENOMIC DNA]</scope>
</reference>
<keyword evidence="2 5" id="KW-0479">Metal-binding</keyword>
<feature type="domain" description="SHSP" evidence="8">
    <location>
        <begin position="53"/>
        <end position="161"/>
    </location>
</feature>
<dbReference type="Proteomes" id="UP000479190">
    <property type="component" value="Unassembled WGS sequence"/>
</dbReference>
<keyword evidence="3 5" id="KW-0862">Zinc</keyword>
<feature type="binding site" evidence="5">
    <location>
        <position position="102"/>
    </location>
    <ligand>
        <name>Zn(2+)</name>
        <dbReference type="ChEBI" id="CHEBI:29105"/>
        <label>1</label>
    </ligand>
</feature>
<proteinExistence type="inferred from homology"/>
<dbReference type="InterPro" id="IPR003090">
    <property type="entry name" value="Alpha-crystallin_N"/>
</dbReference>
<name>A0A6H5IVB7_9HYME</name>
<dbReference type="InterPro" id="IPR008978">
    <property type="entry name" value="HSP20-like_chaperone"/>
</dbReference>
<sequence>MALIPTMFRDWWDDFERPSRLFDQNFGLGLRRDDLLNSLAVPSYRGYYRPWRNLLEQSSGTSKIHHDKDKYQVIIDVQQFAPDEITVKTVDNSIVVEAKHEEKKDEHGYISRQFVRRYVLPEGHDIGNVQSSLSSDGVLTITAPTLALPAPGEKIIPIQHTSAPAVAQK</sequence>
<dbReference type="GO" id="GO:0005212">
    <property type="term" value="F:structural constituent of eye lens"/>
    <property type="evidence" value="ECO:0007669"/>
    <property type="project" value="UniProtKB-KW"/>
</dbReference>
<evidence type="ECO:0000256" key="1">
    <source>
        <dbReference type="ARBA" id="ARBA00022613"/>
    </source>
</evidence>
<dbReference type="PROSITE" id="PS01031">
    <property type="entry name" value="SHSP"/>
    <property type="match status" value="1"/>
</dbReference>
<keyword evidence="10" id="KW-1185">Reference proteome</keyword>
<dbReference type="AlphaFoldDB" id="A0A6H5IVB7"/>
<keyword evidence="1" id="KW-0273">Eye lens protein</keyword>
<dbReference type="EMBL" id="CADCXV010000983">
    <property type="protein sequence ID" value="CAB0039859.1"/>
    <property type="molecule type" value="Genomic_DNA"/>
</dbReference>
<evidence type="ECO:0000256" key="3">
    <source>
        <dbReference type="ARBA" id="ARBA00022833"/>
    </source>
</evidence>
<accession>A0A6H5IVB7</accession>
<organism evidence="9 10">
    <name type="scientific">Trichogramma brassicae</name>
    <dbReference type="NCBI Taxonomy" id="86971"/>
    <lineage>
        <taxon>Eukaryota</taxon>
        <taxon>Metazoa</taxon>
        <taxon>Ecdysozoa</taxon>
        <taxon>Arthropoda</taxon>
        <taxon>Hexapoda</taxon>
        <taxon>Insecta</taxon>
        <taxon>Pterygota</taxon>
        <taxon>Neoptera</taxon>
        <taxon>Endopterygota</taxon>
        <taxon>Hymenoptera</taxon>
        <taxon>Apocrita</taxon>
        <taxon>Proctotrupomorpha</taxon>
        <taxon>Chalcidoidea</taxon>
        <taxon>Trichogrammatidae</taxon>
        <taxon>Trichogramma</taxon>
    </lineage>
</organism>
<evidence type="ECO:0000313" key="9">
    <source>
        <dbReference type="EMBL" id="CAB0039859.1"/>
    </source>
</evidence>
<evidence type="ECO:0000256" key="6">
    <source>
        <dbReference type="PROSITE-ProRule" id="PRU00285"/>
    </source>
</evidence>
<evidence type="ECO:0000313" key="10">
    <source>
        <dbReference type="Proteomes" id="UP000479190"/>
    </source>
</evidence>
<dbReference type="GO" id="GO:0009408">
    <property type="term" value="P:response to heat"/>
    <property type="evidence" value="ECO:0007669"/>
    <property type="project" value="UniProtKB-ARBA"/>
</dbReference>
<dbReference type="Pfam" id="PF00011">
    <property type="entry name" value="HSP20"/>
    <property type="match status" value="1"/>
</dbReference>
<gene>
    <name evidence="9" type="ORF">TBRA_LOCUS11597</name>
</gene>
<dbReference type="GO" id="GO:0005737">
    <property type="term" value="C:cytoplasm"/>
    <property type="evidence" value="ECO:0007669"/>
    <property type="project" value="TreeGrafter"/>
</dbReference>
<evidence type="ECO:0000256" key="2">
    <source>
        <dbReference type="ARBA" id="ARBA00022723"/>
    </source>
</evidence>
<dbReference type="CDD" id="cd06526">
    <property type="entry name" value="metazoan_ACD"/>
    <property type="match status" value="1"/>
</dbReference>
<dbReference type="InterPro" id="IPR002068">
    <property type="entry name" value="A-crystallin/Hsp20_dom"/>
</dbReference>
<dbReference type="GO" id="GO:0005634">
    <property type="term" value="C:nucleus"/>
    <property type="evidence" value="ECO:0007669"/>
    <property type="project" value="TreeGrafter"/>
</dbReference>
<dbReference type="SUPFAM" id="SSF49764">
    <property type="entry name" value="HSP20-like chaperones"/>
    <property type="match status" value="1"/>
</dbReference>
<dbReference type="PRINTS" id="PR00299">
    <property type="entry name" value="ACRYSTALLIN"/>
</dbReference>
<evidence type="ECO:0000256" key="7">
    <source>
        <dbReference type="RuleBase" id="RU003616"/>
    </source>
</evidence>
<dbReference type="PIRSF" id="PIRSF036514">
    <property type="entry name" value="Sm_HSP_B1"/>
    <property type="match status" value="1"/>
</dbReference>